<comment type="similarity">
    <text evidence="2">Belongs to the 3-hydroxyacyl-CoA dehydrogenase family.</text>
</comment>
<comment type="pathway">
    <text evidence="1">Lipid metabolism; butanoate metabolism.</text>
</comment>
<protein>
    <submittedName>
        <fullName evidence="6">3-hydroxybutyryl-CoA dehydrogenase</fullName>
        <ecNumber evidence="6">1.1.1.157</ecNumber>
    </submittedName>
</protein>
<sequence length="290" mass="32331">MDIKKVGVIGAGTMGRGIAELLAAKGIDVYLIDKSPEKLNDGMRLLDGSLNKQIERWALTHQEKKLLASKITPILDDRMLLECDMIIEAVSEQLEMKKQLFSSLENNIRPDAILASNTATLSLTELAEAMEHKERVIGLHFLFPAGQVRLVEIVRGLKTSEQTFQITKQFVEQTLDKTSIQVYESPGYVTTRIICTLINEALHTLSEGVATAADIDEAIRIGYGFHYGPLEMADRFGLDSVLASMETLFHELGDLKYRPNVLLKKMVRAQHLGLKTGIGFFHYSEGGERL</sequence>
<accession>A0ABM9C4I1</accession>
<feature type="domain" description="3-hydroxyacyl-CoA dehydrogenase C-terminal" evidence="4">
    <location>
        <begin position="187"/>
        <end position="283"/>
    </location>
</feature>
<dbReference type="InterPro" id="IPR006108">
    <property type="entry name" value="3HC_DH_C"/>
</dbReference>
<dbReference type="Pfam" id="PF00725">
    <property type="entry name" value="3HCDH"/>
    <property type="match status" value="1"/>
</dbReference>
<organism evidence="6 7">
    <name type="scientific">Paenibacillus allorhizoplanae</name>
    <dbReference type="NCBI Taxonomy" id="2905648"/>
    <lineage>
        <taxon>Bacteria</taxon>
        <taxon>Bacillati</taxon>
        <taxon>Bacillota</taxon>
        <taxon>Bacilli</taxon>
        <taxon>Bacillales</taxon>
        <taxon>Paenibacillaceae</taxon>
        <taxon>Paenibacillus</taxon>
    </lineage>
</organism>
<dbReference type="InterPro" id="IPR022694">
    <property type="entry name" value="3-OHacyl-CoA_DH"/>
</dbReference>
<evidence type="ECO:0000256" key="2">
    <source>
        <dbReference type="ARBA" id="ARBA00009463"/>
    </source>
</evidence>
<evidence type="ECO:0000313" key="6">
    <source>
        <dbReference type="EMBL" id="CAH1202217.1"/>
    </source>
</evidence>
<feature type="domain" description="3-hydroxyacyl-CoA dehydrogenase NAD binding" evidence="5">
    <location>
        <begin position="5"/>
        <end position="183"/>
    </location>
</feature>
<dbReference type="Gene3D" id="3.40.50.720">
    <property type="entry name" value="NAD(P)-binding Rossmann-like Domain"/>
    <property type="match status" value="1"/>
</dbReference>
<gene>
    <name evidence="6" type="primary">hbd_2</name>
    <name evidence="6" type="ORF">PAECIP111891_02058</name>
</gene>
<evidence type="ECO:0000256" key="3">
    <source>
        <dbReference type="ARBA" id="ARBA00023002"/>
    </source>
</evidence>
<dbReference type="PIRSF" id="PIRSF000105">
    <property type="entry name" value="HCDH"/>
    <property type="match status" value="1"/>
</dbReference>
<dbReference type="InterPro" id="IPR013328">
    <property type="entry name" value="6PGD_dom2"/>
</dbReference>
<dbReference type="EC" id="1.1.1.157" evidence="6"/>
<dbReference type="PANTHER" id="PTHR48075">
    <property type="entry name" value="3-HYDROXYACYL-COA DEHYDROGENASE FAMILY PROTEIN"/>
    <property type="match status" value="1"/>
</dbReference>
<dbReference type="Pfam" id="PF02737">
    <property type="entry name" value="3HCDH_N"/>
    <property type="match status" value="1"/>
</dbReference>
<evidence type="ECO:0000259" key="5">
    <source>
        <dbReference type="Pfam" id="PF02737"/>
    </source>
</evidence>
<comment type="caution">
    <text evidence="6">The sequence shown here is derived from an EMBL/GenBank/DDBJ whole genome shotgun (WGS) entry which is preliminary data.</text>
</comment>
<dbReference type="SUPFAM" id="SSF51735">
    <property type="entry name" value="NAD(P)-binding Rossmann-fold domains"/>
    <property type="match status" value="1"/>
</dbReference>
<name>A0ABM9C4I1_9BACL</name>
<evidence type="ECO:0000313" key="7">
    <source>
        <dbReference type="Proteomes" id="UP000838821"/>
    </source>
</evidence>
<evidence type="ECO:0000259" key="4">
    <source>
        <dbReference type="Pfam" id="PF00725"/>
    </source>
</evidence>
<dbReference type="Gene3D" id="1.10.1040.10">
    <property type="entry name" value="N-(1-d-carboxylethyl)-l-norvaline Dehydrogenase, domain 2"/>
    <property type="match status" value="1"/>
</dbReference>
<dbReference type="PANTHER" id="PTHR48075:SF5">
    <property type="entry name" value="3-HYDROXYBUTYRYL-COA DEHYDROGENASE"/>
    <property type="match status" value="1"/>
</dbReference>
<reference evidence="6" key="1">
    <citation type="submission" date="2022-01" db="EMBL/GenBank/DDBJ databases">
        <authorList>
            <person name="Criscuolo A."/>
        </authorList>
    </citation>
    <scope>NUCLEOTIDE SEQUENCE</scope>
    <source>
        <strain evidence="6">CIP111891</strain>
    </source>
</reference>
<evidence type="ECO:0000256" key="1">
    <source>
        <dbReference type="ARBA" id="ARBA00005086"/>
    </source>
</evidence>
<dbReference type="InterPro" id="IPR008927">
    <property type="entry name" value="6-PGluconate_DH-like_C_sf"/>
</dbReference>
<proteinExistence type="inferred from homology"/>
<dbReference type="EMBL" id="CAKMMW010000004">
    <property type="protein sequence ID" value="CAH1202217.1"/>
    <property type="molecule type" value="Genomic_DNA"/>
</dbReference>
<dbReference type="InterPro" id="IPR006176">
    <property type="entry name" value="3-OHacyl-CoA_DH_NAD-bd"/>
</dbReference>
<dbReference type="Proteomes" id="UP000838821">
    <property type="component" value="Unassembled WGS sequence"/>
</dbReference>
<dbReference type="SUPFAM" id="SSF48179">
    <property type="entry name" value="6-phosphogluconate dehydrogenase C-terminal domain-like"/>
    <property type="match status" value="1"/>
</dbReference>
<dbReference type="InterPro" id="IPR036291">
    <property type="entry name" value="NAD(P)-bd_dom_sf"/>
</dbReference>
<keyword evidence="3 6" id="KW-0560">Oxidoreductase</keyword>
<keyword evidence="7" id="KW-1185">Reference proteome</keyword>
<dbReference type="GO" id="GO:0008691">
    <property type="term" value="F:3-hydroxybutyryl-CoA dehydrogenase activity"/>
    <property type="evidence" value="ECO:0007669"/>
    <property type="project" value="UniProtKB-EC"/>
</dbReference>
<dbReference type="RefSeq" id="WP_236286772.1">
    <property type="nucleotide sequence ID" value="NZ_CAKMMW010000004.1"/>
</dbReference>